<comment type="caution">
    <text evidence="10">The sequence shown here is derived from an EMBL/GenBank/DDBJ whole genome shotgun (WGS) entry which is preliminary data.</text>
</comment>
<comment type="subcellular location">
    <subcellularLocation>
        <location evidence="1">Cell membrane</location>
        <topology evidence="1">Multi-pass membrane protein</topology>
    </subcellularLocation>
</comment>
<evidence type="ECO:0000256" key="1">
    <source>
        <dbReference type="ARBA" id="ARBA00004651"/>
    </source>
</evidence>
<dbReference type="PANTHER" id="PTHR30509:SF9">
    <property type="entry name" value="MULTIDRUG RESISTANCE PROTEIN MDTO"/>
    <property type="match status" value="1"/>
</dbReference>
<feature type="transmembrane region" description="Helical" evidence="8">
    <location>
        <begin position="85"/>
        <end position="101"/>
    </location>
</feature>
<reference evidence="10 11" key="1">
    <citation type="submission" date="2018-05" db="EMBL/GenBank/DDBJ databases">
        <title>Freshwater and sediment microbial communities from various areas in North America, analyzing microbe dynamics in response to fracking.</title>
        <authorList>
            <person name="Lamendella R."/>
        </authorList>
    </citation>
    <scope>NUCLEOTIDE SEQUENCE [LARGE SCALE GENOMIC DNA]</scope>
    <source>
        <strain evidence="10 11">15_TX</strain>
    </source>
</reference>
<feature type="transmembrane region" description="Helical" evidence="8">
    <location>
        <begin position="108"/>
        <end position="126"/>
    </location>
</feature>
<evidence type="ECO:0000313" key="11">
    <source>
        <dbReference type="Proteomes" id="UP000247150"/>
    </source>
</evidence>
<evidence type="ECO:0000256" key="6">
    <source>
        <dbReference type="ARBA" id="ARBA00043993"/>
    </source>
</evidence>
<evidence type="ECO:0000256" key="3">
    <source>
        <dbReference type="ARBA" id="ARBA00022692"/>
    </source>
</evidence>
<gene>
    <name evidence="10" type="ORF">DFO73_10621</name>
</gene>
<evidence type="ECO:0000256" key="2">
    <source>
        <dbReference type="ARBA" id="ARBA00022475"/>
    </source>
</evidence>
<sequence>MFNLDIKTASVKIYFNSLNRKTFAKIGDTMKQLHIKHHWLGRLLASDPGLIRFQKAGRATLSLMASVFTTLFVMSAAGFDALTPAIVSGMAGMMGIMIVMDDTKRKKILTTLLLGVSAMAGITLGSSLANNAYYIEIAMIILIFGSFYFTRFGVRYFSLCMIGFMTVYFSSILKLTSSQLPWFYLGIWIGIAYAFLFNFVLFQDSAKNLKRSISSFHIQSNLTFKLLIQGMQDKELSPQGKKELQKSVLKLREYAIIASDYINEDDVQKLWPGLTPSQLRLYVFDTGMLIETLTDSMRSLKKADAFEIDELRRLLKWVTQSLRDAEVLAQNYEEQNLHEAELAVQALRLLIIDLFNREEQPEGWFFLIRRIESIANHVIEGAITIQQALHSEKIIEKKFEEADEEAKDSEKDSGENDSEDEDKSLKPSTKKAYQALVAAVLSILVGQIISPAQPYWVLLTAFIVLIGTESIGRIYTKGFQRSIGTIIGAVIGFTLARLVSGHSALEVTLIFVAVFFAFYLLEVSYTLMSMFITMLVAFMYDLLLGGISISLIGARVIDTIAGAAIAFGVSTFVFPKKTKDKVADSFNEFLTELKPFVTEYVRGFREDVNVKELSGSAFTLDQKLQTIKTEAQSLTQKPGSPRHSDINRWITIFAAINYYARHLVASSYRKGFDYPDELVEVFKRIEEKLDLNIETLMEVIKGNGDGALVYSLEKERELIERLAPTRKQSQRDLIHHLYYVWRINKTILELAVELGAGKE</sequence>
<name>A0A2V2ZW85_9BACI</name>
<dbReference type="GO" id="GO:0005886">
    <property type="term" value="C:plasma membrane"/>
    <property type="evidence" value="ECO:0007669"/>
    <property type="project" value="UniProtKB-SubCell"/>
</dbReference>
<feature type="transmembrane region" description="Helical" evidence="8">
    <location>
        <begin position="505"/>
        <end position="521"/>
    </location>
</feature>
<evidence type="ECO:0000313" key="10">
    <source>
        <dbReference type="EMBL" id="PWW28207.1"/>
    </source>
</evidence>
<comment type="similarity">
    <text evidence="6">Belongs to the YccS/YhfK family.</text>
</comment>
<dbReference type="EMBL" id="QGTW01000006">
    <property type="protein sequence ID" value="PWW28207.1"/>
    <property type="molecule type" value="Genomic_DNA"/>
</dbReference>
<dbReference type="PANTHER" id="PTHR30509">
    <property type="entry name" value="P-HYDROXYBENZOIC ACID EFFLUX PUMP SUBUNIT-RELATED"/>
    <property type="match status" value="1"/>
</dbReference>
<protein>
    <submittedName>
        <fullName evidence="10">Fusaric acid resistance family protein</fullName>
    </submittedName>
</protein>
<organism evidence="10 11">
    <name type="scientific">Cytobacillus oceanisediminis</name>
    <dbReference type="NCBI Taxonomy" id="665099"/>
    <lineage>
        <taxon>Bacteria</taxon>
        <taxon>Bacillati</taxon>
        <taxon>Bacillota</taxon>
        <taxon>Bacilli</taxon>
        <taxon>Bacillales</taxon>
        <taxon>Bacillaceae</taxon>
        <taxon>Cytobacillus</taxon>
    </lineage>
</organism>
<evidence type="ECO:0000256" key="8">
    <source>
        <dbReference type="SAM" id="Phobius"/>
    </source>
</evidence>
<feature type="domain" description="Integral membrane bound transporter" evidence="9">
    <location>
        <begin position="441"/>
        <end position="567"/>
    </location>
</feature>
<proteinExistence type="inferred from homology"/>
<dbReference type="AlphaFoldDB" id="A0A2V2ZW85"/>
<dbReference type="Pfam" id="PF13515">
    <property type="entry name" value="FUSC_2"/>
    <property type="match status" value="1"/>
</dbReference>
<feature type="region of interest" description="Disordered" evidence="7">
    <location>
        <begin position="400"/>
        <end position="426"/>
    </location>
</feature>
<feature type="transmembrane region" description="Helical" evidence="8">
    <location>
        <begin position="556"/>
        <end position="574"/>
    </location>
</feature>
<feature type="transmembrane region" description="Helical" evidence="8">
    <location>
        <begin position="528"/>
        <end position="550"/>
    </location>
</feature>
<keyword evidence="5 8" id="KW-0472">Membrane</keyword>
<evidence type="ECO:0000256" key="4">
    <source>
        <dbReference type="ARBA" id="ARBA00022989"/>
    </source>
</evidence>
<accession>A0A2V2ZW85</accession>
<keyword evidence="2" id="KW-1003">Cell membrane</keyword>
<feature type="transmembrane region" description="Helical" evidence="8">
    <location>
        <begin position="156"/>
        <end position="176"/>
    </location>
</feature>
<evidence type="ECO:0000256" key="7">
    <source>
        <dbReference type="SAM" id="MobiDB-lite"/>
    </source>
</evidence>
<feature type="transmembrane region" description="Helical" evidence="8">
    <location>
        <begin position="59"/>
        <end position="79"/>
    </location>
</feature>
<feature type="transmembrane region" description="Helical" evidence="8">
    <location>
        <begin position="482"/>
        <end position="499"/>
    </location>
</feature>
<feature type="transmembrane region" description="Helical" evidence="8">
    <location>
        <begin position="182"/>
        <end position="202"/>
    </location>
</feature>
<feature type="transmembrane region" description="Helical" evidence="8">
    <location>
        <begin position="432"/>
        <end position="449"/>
    </location>
</feature>
<feature type="transmembrane region" description="Helical" evidence="8">
    <location>
        <begin position="455"/>
        <end position="475"/>
    </location>
</feature>
<keyword evidence="4 8" id="KW-1133">Transmembrane helix</keyword>
<feature type="transmembrane region" description="Helical" evidence="8">
    <location>
        <begin position="132"/>
        <end position="149"/>
    </location>
</feature>
<evidence type="ECO:0000256" key="5">
    <source>
        <dbReference type="ARBA" id="ARBA00023136"/>
    </source>
</evidence>
<evidence type="ECO:0000259" key="9">
    <source>
        <dbReference type="Pfam" id="PF13515"/>
    </source>
</evidence>
<dbReference type="InterPro" id="IPR049453">
    <property type="entry name" value="Memb_transporter_dom"/>
</dbReference>
<dbReference type="Proteomes" id="UP000247150">
    <property type="component" value="Unassembled WGS sequence"/>
</dbReference>
<keyword evidence="3 8" id="KW-0812">Transmembrane</keyword>